<keyword evidence="2" id="KW-1185">Reference proteome</keyword>
<organism evidence="1 2">
    <name type="scientific">Daphnia magna</name>
    <dbReference type="NCBI Taxonomy" id="35525"/>
    <lineage>
        <taxon>Eukaryota</taxon>
        <taxon>Metazoa</taxon>
        <taxon>Ecdysozoa</taxon>
        <taxon>Arthropoda</taxon>
        <taxon>Crustacea</taxon>
        <taxon>Branchiopoda</taxon>
        <taxon>Diplostraca</taxon>
        <taxon>Cladocera</taxon>
        <taxon>Anomopoda</taxon>
        <taxon>Daphniidae</taxon>
        <taxon>Daphnia</taxon>
    </lineage>
</organism>
<name>A0A164YQK4_9CRUS</name>
<dbReference type="EMBL" id="LRGB01000868">
    <property type="protein sequence ID" value="KZS15493.1"/>
    <property type="molecule type" value="Genomic_DNA"/>
</dbReference>
<sequence>MGVVDIKEIDHCTVFFHHKWCNRSFKKISPLCYCVQPKASLFFYDLRIGIPQQQKEKEDEVDDDDPPASYRVLMKIKK</sequence>
<dbReference type="AlphaFoldDB" id="A0A164YQK4"/>
<accession>A0A164YQK4</accession>
<evidence type="ECO:0000313" key="1">
    <source>
        <dbReference type="EMBL" id="KZS15493.1"/>
    </source>
</evidence>
<dbReference type="Proteomes" id="UP000076858">
    <property type="component" value="Unassembled WGS sequence"/>
</dbReference>
<comment type="caution">
    <text evidence="1">The sequence shown here is derived from an EMBL/GenBank/DDBJ whole genome shotgun (WGS) entry which is preliminary data.</text>
</comment>
<proteinExistence type="predicted"/>
<reference evidence="1 2" key="1">
    <citation type="submission" date="2016-03" db="EMBL/GenBank/DDBJ databases">
        <title>EvidentialGene: Evidence-directed Construction of Genes on Genomes.</title>
        <authorList>
            <person name="Gilbert D.G."/>
            <person name="Choi J.-H."/>
            <person name="Mockaitis K."/>
            <person name="Colbourne J."/>
            <person name="Pfrender M."/>
        </authorList>
    </citation>
    <scope>NUCLEOTIDE SEQUENCE [LARGE SCALE GENOMIC DNA]</scope>
    <source>
        <strain evidence="1 2">Xinb3</strain>
        <tissue evidence="1">Complete organism</tissue>
    </source>
</reference>
<protein>
    <submittedName>
        <fullName evidence="1">Uncharacterized protein</fullName>
    </submittedName>
</protein>
<gene>
    <name evidence="1" type="ORF">APZ42_018698</name>
</gene>
<evidence type="ECO:0000313" key="2">
    <source>
        <dbReference type="Proteomes" id="UP000076858"/>
    </source>
</evidence>